<feature type="domain" description="HTH cro/C1-type" evidence="1">
    <location>
        <begin position="28"/>
        <end position="72"/>
    </location>
</feature>
<dbReference type="Gene3D" id="1.10.260.40">
    <property type="entry name" value="lambda repressor-like DNA-binding domains"/>
    <property type="match status" value="1"/>
</dbReference>
<dbReference type="InterPro" id="IPR010982">
    <property type="entry name" value="Lambda_DNA-bd_dom_sf"/>
</dbReference>
<dbReference type="SMART" id="SM00530">
    <property type="entry name" value="HTH_XRE"/>
    <property type="match status" value="1"/>
</dbReference>
<dbReference type="STRING" id="981384.GCA_000192475_02076"/>
<dbReference type="SUPFAM" id="SSF47413">
    <property type="entry name" value="lambda repressor-like DNA-binding domains"/>
    <property type="match status" value="1"/>
</dbReference>
<dbReference type="Pfam" id="PF13560">
    <property type="entry name" value="HTH_31"/>
    <property type="match status" value="1"/>
</dbReference>
<comment type="caution">
    <text evidence="2">The sequence shown here is derived from an EMBL/GenBank/DDBJ whole genome shotgun (WGS) entry which is preliminary data.</text>
</comment>
<proteinExistence type="predicted"/>
<dbReference type="AlphaFoldDB" id="A0A497ZNP6"/>
<reference evidence="2 3" key="1">
    <citation type="submission" date="2018-10" db="EMBL/GenBank/DDBJ databases">
        <title>Genomic Encyclopedia of Archaeal and Bacterial Type Strains, Phase II (KMG-II): from individual species to whole genera.</title>
        <authorList>
            <person name="Goeker M."/>
        </authorList>
    </citation>
    <scope>NUCLEOTIDE SEQUENCE [LARGE SCALE GENOMIC DNA]</scope>
    <source>
        <strain evidence="2 3">DSM 29317</strain>
    </source>
</reference>
<organism evidence="2 3">
    <name type="scientific">Ruegeria conchae</name>
    <dbReference type="NCBI Taxonomy" id="981384"/>
    <lineage>
        <taxon>Bacteria</taxon>
        <taxon>Pseudomonadati</taxon>
        <taxon>Pseudomonadota</taxon>
        <taxon>Alphaproteobacteria</taxon>
        <taxon>Rhodobacterales</taxon>
        <taxon>Roseobacteraceae</taxon>
        <taxon>Ruegeria</taxon>
    </lineage>
</organism>
<gene>
    <name evidence="2" type="ORF">CLV75_0918</name>
</gene>
<dbReference type="EMBL" id="RCCT01000001">
    <property type="protein sequence ID" value="RLK10930.1"/>
    <property type="molecule type" value="Genomic_DNA"/>
</dbReference>
<dbReference type="Proteomes" id="UP000271700">
    <property type="component" value="Unassembled WGS sequence"/>
</dbReference>
<sequence length="240" mass="27341">MTDNNRSPAKLRRMFGANLRQLAQRYPSVSELCRQLGINRTQFNRYLAGESFPRPDILDRICQFFDVDARILLKPLDEIEPHATHPAVNVIDRYLSANVDTTFATGFYQAIERDQTAASQPHHRLYHVREIFNCTLLRGYDPCSSVSERPATREVRGIVSYADGKICALISRKGAQDRRMMVLTETSEENGTRLLGYVYRLAEGSELGQSTQRVELRHLGHDLSAALRLARKAKRSAHPR</sequence>
<keyword evidence="3" id="KW-1185">Reference proteome</keyword>
<evidence type="ECO:0000313" key="3">
    <source>
        <dbReference type="Proteomes" id="UP000271700"/>
    </source>
</evidence>
<accession>A0A497ZNP6</accession>
<dbReference type="PROSITE" id="PS50943">
    <property type="entry name" value="HTH_CROC1"/>
    <property type="match status" value="1"/>
</dbReference>
<dbReference type="CDD" id="cd00093">
    <property type="entry name" value="HTH_XRE"/>
    <property type="match status" value="1"/>
</dbReference>
<evidence type="ECO:0000259" key="1">
    <source>
        <dbReference type="PROSITE" id="PS50943"/>
    </source>
</evidence>
<evidence type="ECO:0000313" key="2">
    <source>
        <dbReference type="EMBL" id="RLK10930.1"/>
    </source>
</evidence>
<protein>
    <submittedName>
        <fullName evidence="2">Xre family transcriptional regulator</fullName>
    </submittedName>
</protein>
<name>A0A497ZNP6_9RHOB</name>
<dbReference type="GO" id="GO:0003677">
    <property type="term" value="F:DNA binding"/>
    <property type="evidence" value="ECO:0007669"/>
    <property type="project" value="InterPro"/>
</dbReference>
<dbReference type="InterPro" id="IPR001387">
    <property type="entry name" value="Cro/C1-type_HTH"/>
</dbReference>